<keyword evidence="7" id="KW-0843">Virulence</keyword>
<gene>
    <name evidence="10" type="primary">cya</name>
    <name evidence="10" type="ORF">NCTC11645_02452</name>
</gene>
<dbReference type="EMBL" id="UGHD01000002">
    <property type="protein sequence ID" value="STO58037.1"/>
    <property type="molecule type" value="Genomic_DNA"/>
</dbReference>
<dbReference type="InterPro" id="IPR018511">
    <property type="entry name" value="Hemolysin-typ_Ca-bd_CS"/>
</dbReference>
<feature type="region of interest" description="Disordered" evidence="9">
    <location>
        <begin position="269"/>
        <end position="288"/>
    </location>
</feature>
<dbReference type="PROSITE" id="PS00330">
    <property type="entry name" value="HEMOLYSIN_CALCIUM"/>
    <property type="match status" value="7"/>
</dbReference>
<evidence type="ECO:0000313" key="10">
    <source>
        <dbReference type="EMBL" id="STO58037.1"/>
    </source>
</evidence>
<name>A0A377HPD3_GRIHO</name>
<dbReference type="STRING" id="673.AL542_14180"/>
<reference evidence="10 11" key="1">
    <citation type="submission" date="2018-06" db="EMBL/GenBank/DDBJ databases">
        <authorList>
            <consortium name="Pathogen Informatics"/>
            <person name="Doyle S."/>
        </authorList>
    </citation>
    <scope>NUCLEOTIDE SEQUENCE [LARGE SCALE GENOMIC DNA]</scope>
    <source>
        <strain evidence="10 11">NCTC11645</strain>
    </source>
</reference>
<evidence type="ECO:0000256" key="1">
    <source>
        <dbReference type="ARBA" id="ARBA00004370"/>
    </source>
</evidence>
<evidence type="ECO:0000313" key="11">
    <source>
        <dbReference type="Proteomes" id="UP000254512"/>
    </source>
</evidence>
<dbReference type="RefSeq" id="WP_115659960.1">
    <property type="nucleotide sequence ID" value="NZ_UGHD01000002.1"/>
</dbReference>
<evidence type="ECO:0000256" key="3">
    <source>
        <dbReference type="ARBA" id="ARBA00022525"/>
    </source>
</evidence>
<keyword evidence="4" id="KW-0800">Toxin</keyword>
<dbReference type="SUPFAM" id="SSF51120">
    <property type="entry name" value="beta-Roll"/>
    <property type="match status" value="3"/>
</dbReference>
<dbReference type="Gene3D" id="2.150.10.10">
    <property type="entry name" value="Serralysin-like metalloprotease, C-terminal"/>
    <property type="match status" value="4"/>
</dbReference>
<dbReference type="PANTHER" id="PTHR38340">
    <property type="entry name" value="S-LAYER PROTEIN"/>
    <property type="match status" value="1"/>
</dbReference>
<dbReference type="PANTHER" id="PTHR38340:SF1">
    <property type="entry name" value="S-LAYER PROTEIN"/>
    <property type="match status" value="1"/>
</dbReference>
<dbReference type="InterPro" id="IPR011049">
    <property type="entry name" value="Serralysin-like_metalloprot_C"/>
</dbReference>
<dbReference type="GO" id="GO:0016020">
    <property type="term" value="C:membrane"/>
    <property type="evidence" value="ECO:0007669"/>
    <property type="project" value="UniProtKB-SubCell"/>
</dbReference>
<evidence type="ECO:0000256" key="2">
    <source>
        <dbReference type="ARBA" id="ARBA00004613"/>
    </source>
</evidence>
<keyword evidence="5" id="KW-0677">Repeat</keyword>
<feature type="region of interest" description="Disordered" evidence="9">
    <location>
        <begin position="220"/>
        <end position="244"/>
    </location>
</feature>
<protein>
    <submittedName>
        <fullName evidence="10">Cyclolysin</fullName>
    </submittedName>
</protein>
<dbReference type="Proteomes" id="UP000254512">
    <property type="component" value="Unassembled WGS sequence"/>
</dbReference>
<evidence type="ECO:0000256" key="7">
    <source>
        <dbReference type="ARBA" id="ARBA00023026"/>
    </source>
</evidence>
<dbReference type="GO" id="GO:0005576">
    <property type="term" value="C:extracellular region"/>
    <property type="evidence" value="ECO:0007669"/>
    <property type="project" value="UniProtKB-SubCell"/>
</dbReference>
<dbReference type="GO" id="GO:0090729">
    <property type="term" value="F:toxin activity"/>
    <property type="evidence" value="ECO:0007669"/>
    <property type="project" value="UniProtKB-KW"/>
</dbReference>
<evidence type="ECO:0000256" key="4">
    <source>
        <dbReference type="ARBA" id="ARBA00022656"/>
    </source>
</evidence>
<keyword evidence="3" id="KW-0964">Secreted</keyword>
<sequence length="588" mass="61965">MTSILGTNSNNNLVGMSGDDNIYGLLGNDTLLGYGGNDTLYGDTSPSEIQTLTPGTDGRYAIQHGTFISVTLSQFNFPPTEAQSLGYAILDASGAILSREMIVDDANTTERGSAIDINVENSVSLVFFTLPSSERSGFAWRPLDLNAVNTNIPVSNVTITVEEISSTADNHGNDNLYGDEGDDRLFGEGGNDYLIGGQGNDILSGGEGNDILWGENGDDHLHGGDGDDILQGQNGIDKLEGGAGNDSLYGGRGNDTLLAGDGTDYVRGQNGDDVIRGGTGDDELWGDNGDDIIRGDQGADYIEGGNGNDLLFGGAGKDEILGGTGDDDIRGNNGDDTIYGEGGNDTLRGNAGNDIIDGGEGNDWIFGNLGSNTLLGGNGNDYLLAGWISRDNLLDGGSGEDILIGGTHSDTLIFDLQDFQGQTEILPDGRAINQHIYDASTGFDSLRMSGSVHADFTGNSYQDNPNTQGNVIAGIEAVIGDSSHQTVTINIYGINAQSDTTDNDDWQGFVAWLGEGEDTLNLTGGHWQYDAADISNADITPAMIEKMALTTTQVSQLQAFVFANIYSDDQVTIWTDAENITYQGIDLL</sequence>
<organism evidence="10 11">
    <name type="scientific">Grimontia hollisae</name>
    <name type="common">Vibrio hollisae</name>
    <dbReference type="NCBI Taxonomy" id="673"/>
    <lineage>
        <taxon>Bacteria</taxon>
        <taxon>Pseudomonadati</taxon>
        <taxon>Pseudomonadota</taxon>
        <taxon>Gammaproteobacteria</taxon>
        <taxon>Vibrionales</taxon>
        <taxon>Vibrionaceae</taxon>
        <taxon>Grimontia</taxon>
    </lineage>
</organism>
<evidence type="ECO:0000256" key="5">
    <source>
        <dbReference type="ARBA" id="ARBA00022737"/>
    </source>
</evidence>
<dbReference type="InterPro" id="IPR001343">
    <property type="entry name" value="Hemolysn_Ca-bd"/>
</dbReference>
<dbReference type="InterPro" id="IPR003995">
    <property type="entry name" value="RTX_toxin_determinant-A"/>
</dbReference>
<keyword evidence="8" id="KW-0472">Membrane</keyword>
<comment type="subcellular location">
    <subcellularLocation>
        <location evidence="1">Membrane</location>
    </subcellularLocation>
    <subcellularLocation>
        <location evidence="2">Secreted</location>
    </subcellularLocation>
</comment>
<dbReference type="PRINTS" id="PR00313">
    <property type="entry name" value="CABNDNGRPT"/>
</dbReference>
<accession>A0A377HPD3</accession>
<dbReference type="Pfam" id="PF00353">
    <property type="entry name" value="HemolysinCabind"/>
    <property type="match status" value="6"/>
</dbReference>
<proteinExistence type="predicted"/>
<keyword evidence="6" id="KW-0106">Calcium</keyword>
<evidence type="ECO:0000256" key="9">
    <source>
        <dbReference type="SAM" id="MobiDB-lite"/>
    </source>
</evidence>
<dbReference type="GO" id="GO:0005509">
    <property type="term" value="F:calcium ion binding"/>
    <property type="evidence" value="ECO:0007669"/>
    <property type="project" value="InterPro"/>
</dbReference>
<dbReference type="AlphaFoldDB" id="A0A377HPD3"/>
<evidence type="ECO:0000256" key="6">
    <source>
        <dbReference type="ARBA" id="ARBA00022837"/>
    </source>
</evidence>
<dbReference type="InterPro" id="IPR050557">
    <property type="entry name" value="RTX_toxin/Mannuronan_C5-epim"/>
</dbReference>
<evidence type="ECO:0000256" key="8">
    <source>
        <dbReference type="ARBA" id="ARBA00023136"/>
    </source>
</evidence>
<dbReference type="PRINTS" id="PR01488">
    <property type="entry name" value="RTXTOXINA"/>
</dbReference>